<evidence type="ECO:0000256" key="9">
    <source>
        <dbReference type="RuleBase" id="RU000461"/>
    </source>
</evidence>
<organism evidence="10 11">
    <name type="scientific">Cyphellophora attinorum</name>
    <dbReference type="NCBI Taxonomy" id="1664694"/>
    <lineage>
        <taxon>Eukaryota</taxon>
        <taxon>Fungi</taxon>
        <taxon>Dikarya</taxon>
        <taxon>Ascomycota</taxon>
        <taxon>Pezizomycotina</taxon>
        <taxon>Eurotiomycetes</taxon>
        <taxon>Chaetothyriomycetidae</taxon>
        <taxon>Chaetothyriales</taxon>
        <taxon>Cyphellophoraceae</taxon>
        <taxon>Cyphellophora</taxon>
    </lineage>
</organism>
<dbReference type="GO" id="GO:0004497">
    <property type="term" value="F:monooxygenase activity"/>
    <property type="evidence" value="ECO:0007669"/>
    <property type="project" value="UniProtKB-KW"/>
</dbReference>
<keyword evidence="7 9" id="KW-0503">Monooxygenase</keyword>
<dbReference type="GO" id="GO:0016705">
    <property type="term" value="F:oxidoreductase activity, acting on paired donors, with incorporation or reduction of molecular oxygen"/>
    <property type="evidence" value="ECO:0007669"/>
    <property type="project" value="InterPro"/>
</dbReference>
<gene>
    <name evidence="10" type="ORF">AB675_2915</name>
</gene>
<reference evidence="10 11" key="1">
    <citation type="submission" date="2015-06" db="EMBL/GenBank/DDBJ databases">
        <title>Draft genome of the ant-associated black yeast Phialophora attae CBS 131958.</title>
        <authorList>
            <person name="Moreno L.F."/>
            <person name="Stielow B.J."/>
            <person name="de Hoog S."/>
            <person name="Vicente V.A."/>
            <person name="Weiss V.A."/>
            <person name="de Vries M."/>
            <person name="Cruz L.M."/>
            <person name="Souza E.M."/>
        </authorList>
    </citation>
    <scope>NUCLEOTIDE SEQUENCE [LARGE SCALE GENOMIC DNA]</scope>
    <source>
        <strain evidence="10 11">CBS 131958</strain>
    </source>
</reference>
<dbReference type="GO" id="GO:0005506">
    <property type="term" value="F:iron ion binding"/>
    <property type="evidence" value="ECO:0007669"/>
    <property type="project" value="InterPro"/>
</dbReference>
<dbReference type="Pfam" id="PF00067">
    <property type="entry name" value="p450"/>
    <property type="match status" value="1"/>
</dbReference>
<comment type="caution">
    <text evidence="10">The sequence shown here is derived from an EMBL/GenBank/DDBJ whole genome shotgun (WGS) entry which is preliminary data.</text>
</comment>
<feature type="binding site" description="axial binding residue" evidence="8">
    <location>
        <position position="447"/>
    </location>
    <ligand>
        <name>heme</name>
        <dbReference type="ChEBI" id="CHEBI:30413"/>
    </ligand>
    <ligandPart>
        <name>Fe</name>
        <dbReference type="ChEBI" id="CHEBI:18248"/>
    </ligandPart>
</feature>
<dbReference type="GO" id="GO:0020037">
    <property type="term" value="F:heme binding"/>
    <property type="evidence" value="ECO:0007669"/>
    <property type="project" value="InterPro"/>
</dbReference>
<keyword evidence="11" id="KW-1185">Reference proteome</keyword>
<accession>A0A0N1GZF2</accession>
<evidence type="ECO:0000313" key="10">
    <source>
        <dbReference type="EMBL" id="KPI36426.1"/>
    </source>
</evidence>
<protein>
    <submittedName>
        <fullName evidence="10">O-methylsterigmatocystin oxido</fullName>
    </submittedName>
</protein>
<evidence type="ECO:0000256" key="3">
    <source>
        <dbReference type="ARBA" id="ARBA00022617"/>
    </source>
</evidence>
<dbReference type="SUPFAM" id="SSF48264">
    <property type="entry name" value="Cytochrome P450"/>
    <property type="match status" value="1"/>
</dbReference>
<evidence type="ECO:0000256" key="6">
    <source>
        <dbReference type="ARBA" id="ARBA00023004"/>
    </source>
</evidence>
<comment type="cofactor">
    <cofactor evidence="1 8">
        <name>heme</name>
        <dbReference type="ChEBI" id="CHEBI:30413"/>
    </cofactor>
</comment>
<keyword evidence="4 8" id="KW-0479">Metal-binding</keyword>
<evidence type="ECO:0000256" key="5">
    <source>
        <dbReference type="ARBA" id="ARBA00023002"/>
    </source>
</evidence>
<keyword evidence="5 9" id="KW-0560">Oxidoreductase</keyword>
<dbReference type="VEuPathDB" id="FungiDB:AB675_2915"/>
<dbReference type="InterPro" id="IPR017972">
    <property type="entry name" value="Cyt_P450_CS"/>
</dbReference>
<evidence type="ECO:0000256" key="8">
    <source>
        <dbReference type="PIRSR" id="PIRSR602401-1"/>
    </source>
</evidence>
<dbReference type="AlphaFoldDB" id="A0A0N1GZF2"/>
<dbReference type="PROSITE" id="PS00086">
    <property type="entry name" value="CYTOCHROME_P450"/>
    <property type="match status" value="1"/>
</dbReference>
<dbReference type="STRING" id="1664694.A0A0N1GZF2"/>
<evidence type="ECO:0000313" key="11">
    <source>
        <dbReference type="Proteomes" id="UP000038010"/>
    </source>
</evidence>
<dbReference type="PANTHER" id="PTHR46300:SF7">
    <property type="entry name" value="P450, PUTATIVE (EUROFUNG)-RELATED"/>
    <property type="match status" value="1"/>
</dbReference>
<dbReference type="CDD" id="cd11065">
    <property type="entry name" value="CYP64-like"/>
    <property type="match status" value="1"/>
</dbReference>
<dbReference type="PANTHER" id="PTHR46300">
    <property type="entry name" value="P450, PUTATIVE (EUROFUNG)-RELATED-RELATED"/>
    <property type="match status" value="1"/>
</dbReference>
<dbReference type="OrthoDB" id="2789670at2759"/>
<dbReference type="RefSeq" id="XP_017996389.1">
    <property type="nucleotide sequence ID" value="XM_018142925.1"/>
</dbReference>
<evidence type="ECO:0000256" key="2">
    <source>
        <dbReference type="ARBA" id="ARBA00010617"/>
    </source>
</evidence>
<name>A0A0N1GZF2_9EURO</name>
<dbReference type="EMBL" id="LFJN01000031">
    <property type="protein sequence ID" value="KPI36426.1"/>
    <property type="molecule type" value="Genomic_DNA"/>
</dbReference>
<proteinExistence type="inferred from homology"/>
<dbReference type="InterPro" id="IPR002401">
    <property type="entry name" value="Cyt_P450_E_grp-I"/>
</dbReference>
<dbReference type="InterPro" id="IPR001128">
    <property type="entry name" value="Cyt_P450"/>
</dbReference>
<dbReference type="InterPro" id="IPR036396">
    <property type="entry name" value="Cyt_P450_sf"/>
</dbReference>
<evidence type="ECO:0000256" key="1">
    <source>
        <dbReference type="ARBA" id="ARBA00001971"/>
    </source>
</evidence>
<sequence length="528" mass="59603">MRVLGIDLSTSSICLGALLLILLHYAWEQIFQRSKNGAKLPPGPRPWPIIGNLLDMPKPSGRATKHWTQHCEKYGPISTLNVFGNTFIIINDEKIAADLLEKRPGKFSGRPRFPFFVEVMGVEGSWMVLQHDDRHRAFRRYAHAAIGTIGFVDRWAEPIDIETRRYLLKLLQRPDDFEQHISYENAAVSAQALYGYTVDPVGQDPLVKSISDLNDHFNAAVGPGRWLVDTIPALKHVPEWMPGALFKRIGREWKKDTDDSTNVPYNFAKEQIRNGTARPSLVATAFAKSDGKLSEDDEWNLKWSAISLFIGATDTTKSQLQILFLDLAIHPDAQRKAQAEIDAVVGTSRLPNASDRSNLPYVEAYFKEIVRWESIGALSVPRAATEEDYYEGYWIPKGSTILTHLNGMLHHDGRHKDPYTFRPERFLGPDAEGSPFDLAFGHGRRICPGRYLADANLWMMVVRTLAAFNVTAIKGQEPKVDFVPGFVEHPKPFKVDIKIRSEQHEALVEAVEVEHPSRGGDAHLLRWD</sequence>
<evidence type="ECO:0000256" key="7">
    <source>
        <dbReference type="ARBA" id="ARBA00023033"/>
    </source>
</evidence>
<dbReference type="GeneID" id="28734805"/>
<dbReference type="Proteomes" id="UP000038010">
    <property type="component" value="Unassembled WGS sequence"/>
</dbReference>
<evidence type="ECO:0000256" key="4">
    <source>
        <dbReference type="ARBA" id="ARBA00022723"/>
    </source>
</evidence>
<comment type="similarity">
    <text evidence="2 9">Belongs to the cytochrome P450 family.</text>
</comment>
<keyword evidence="6 8" id="KW-0408">Iron</keyword>
<dbReference type="PRINTS" id="PR00463">
    <property type="entry name" value="EP450I"/>
</dbReference>
<keyword evidence="3 8" id="KW-0349">Heme</keyword>
<dbReference type="InterPro" id="IPR050364">
    <property type="entry name" value="Cytochrome_P450_fung"/>
</dbReference>
<dbReference type="Gene3D" id="1.10.630.10">
    <property type="entry name" value="Cytochrome P450"/>
    <property type="match status" value="1"/>
</dbReference>